<dbReference type="Gene3D" id="1.20.1560.10">
    <property type="entry name" value="ABC transporter type 1, transmembrane domain"/>
    <property type="match status" value="1"/>
</dbReference>
<keyword evidence="6 7" id="KW-0472">Membrane</keyword>
<name>A0A919AN28_9PROT</name>
<evidence type="ECO:0000256" key="1">
    <source>
        <dbReference type="ARBA" id="ARBA00004651"/>
    </source>
</evidence>
<dbReference type="Gene3D" id="3.40.50.300">
    <property type="entry name" value="P-loop containing nucleotide triphosphate hydrolases"/>
    <property type="match status" value="1"/>
</dbReference>
<dbReference type="GO" id="GO:0016887">
    <property type="term" value="F:ATP hydrolysis activity"/>
    <property type="evidence" value="ECO:0007669"/>
    <property type="project" value="InterPro"/>
</dbReference>
<dbReference type="SUPFAM" id="SSF90123">
    <property type="entry name" value="ABC transporter transmembrane region"/>
    <property type="match status" value="1"/>
</dbReference>
<feature type="transmembrane region" description="Helical" evidence="7">
    <location>
        <begin position="325"/>
        <end position="342"/>
    </location>
</feature>
<keyword evidence="3" id="KW-0547">Nucleotide-binding</keyword>
<keyword evidence="4" id="KW-0067">ATP-binding</keyword>
<dbReference type="PANTHER" id="PTHR24221:SF248">
    <property type="entry name" value="ABC TRANSPORTER TRANSMEMBRANE REGION"/>
    <property type="match status" value="1"/>
</dbReference>
<dbReference type="Pfam" id="PF00005">
    <property type="entry name" value="ABC_tran"/>
    <property type="match status" value="1"/>
</dbReference>
<dbReference type="GO" id="GO:0034040">
    <property type="term" value="F:ATPase-coupled lipid transmembrane transporter activity"/>
    <property type="evidence" value="ECO:0007669"/>
    <property type="project" value="TreeGrafter"/>
</dbReference>
<keyword evidence="5 7" id="KW-1133">Transmembrane helix</keyword>
<dbReference type="InterPro" id="IPR011527">
    <property type="entry name" value="ABC1_TM_dom"/>
</dbReference>
<dbReference type="GO" id="GO:0005524">
    <property type="term" value="F:ATP binding"/>
    <property type="evidence" value="ECO:0007669"/>
    <property type="project" value="UniProtKB-KW"/>
</dbReference>
<evidence type="ECO:0000256" key="4">
    <source>
        <dbReference type="ARBA" id="ARBA00022840"/>
    </source>
</evidence>
<dbReference type="InterPro" id="IPR003593">
    <property type="entry name" value="AAA+_ATPase"/>
</dbReference>
<comment type="caution">
    <text evidence="10">The sequence shown here is derived from an EMBL/GenBank/DDBJ whole genome shotgun (WGS) entry which is preliminary data.</text>
</comment>
<feature type="transmembrane region" description="Helical" evidence="7">
    <location>
        <begin position="221"/>
        <end position="239"/>
    </location>
</feature>
<keyword evidence="11" id="KW-1185">Reference proteome</keyword>
<sequence>MTIDAQSLNKKDKGPRLSTGNVDMLADALRQGSYGSFEAKSAFSGCLFPWLKALYWRGSLREFFEALPHFADTLDLSEIQNVMAVLGYPTQESTSRVLGSVDDRLYPCLFVDSDNQPFVLLSREQDQIRAHSGETGEEVLLTDLGAKGHCYFVEQLEDRQEGVKAQPAPSANWFMDVVWRFGPSMRRILLITFFMNVLALAVPIFILGVYDQVIPIRATDILLSLSVGMGIAFIFDFWFRILRARLLAYVGGRVENIVAVSAFEKILNLPPAMTEMASLGDQVSKLKDFDSLRELFTSLLVTVGFELPFVVMFLIVLGIIAGPLALVPLGMAILYAIAWFIITPKMSKLVKKSSIARARRHGFLVESISNMRTIKEASVEDVWNRRYRKLSADAAVTSHEAAQISFLFQTLASAIMTLSGIVTLAVGLHMAISEQITIGALIASMALTWRILSPIQNLFLTFARAEQAKVSISQINNLMRLREEPKPNNQTSGVQRAWHGAIEFVRVSFKYTQQGEPALLGVGFRANPGDFIAISGSNGSGKSSILRLLLGLQSPQAGHISIDGVDIRQIVPAELRRSMAYVPQQCKLFHGTIAQNIRLGNPVASDDDLRKACQMAGVLEDVENLPQGFDTRVGDQNVWQINSGLRQKLALARAYIADATILLMDEPANALDDRGDKALMETLQALKGKKTIIMVSHRPSHLRLADRLVMLNQGQTVHAGTPDEVFKKMAGG</sequence>
<dbReference type="InterPro" id="IPR036640">
    <property type="entry name" value="ABC1_TM_sf"/>
</dbReference>
<dbReference type="InterPro" id="IPR039421">
    <property type="entry name" value="Type_1_exporter"/>
</dbReference>
<protein>
    <submittedName>
        <fullName evidence="10">Peptide ABC transporter ATP-binidng protein</fullName>
    </submittedName>
</protein>
<dbReference type="EMBL" id="BNCI01000001">
    <property type="protein sequence ID" value="GHF14985.1"/>
    <property type="molecule type" value="Genomic_DNA"/>
</dbReference>
<gene>
    <name evidence="10" type="ORF">GCM10017044_06410</name>
</gene>
<keyword evidence="2 7" id="KW-0812">Transmembrane</keyword>
<evidence type="ECO:0000259" key="9">
    <source>
        <dbReference type="PROSITE" id="PS50929"/>
    </source>
</evidence>
<dbReference type="PROSITE" id="PS50929">
    <property type="entry name" value="ABC_TM1F"/>
    <property type="match status" value="1"/>
</dbReference>
<dbReference type="RefSeq" id="WP_191250100.1">
    <property type="nucleotide sequence ID" value="NZ_BNCI01000001.1"/>
</dbReference>
<feature type="domain" description="ABC transporter" evidence="8">
    <location>
        <begin position="502"/>
        <end position="732"/>
    </location>
</feature>
<dbReference type="SUPFAM" id="SSF52540">
    <property type="entry name" value="P-loop containing nucleoside triphosphate hydrolases"/>
    <property type="match status" value="1"/>
</dbReference>
<dbReference type="PROSITE" id="PS50893">
    <property type="entry name" value="ABC_TRANSPORTER_2"/>
    <property type="match status" value="1"/>
</dbReference>
<dbReference type="SMART" id="SM00382">
    <property type="entry name" value="AAA"/>
    <property type="match status" value="1"/>
</dbReference>
<evidence type="ECO:0000256" key="2">
    <source>
        <dbReference type="ARBA" id="ARBA00022692"/>
    </source>
</evidence>
<accession>A0A919AN28</accession>
<evidence type="ECO:0000256" key="5">
    <source>
        <dbReference type="ARBA" id="ARBA00022989"/>
    </source>
</evidence>
<evidence type="ECO:0000256" key="6">
    <source>
        <dbReference type="ARBA" id="ARBA00023136"/>
    </source>
</evidence>
<dbReference type="InterPro" id="IPR027417">
    <property type="entry name" value="P-loop_NTPase"/>
</dbReference>
<evidence type="ECO:0000259" key="8">
    <source>
        <dbReference type="PROSITE" id="PS50893"/>
    </source>
</evidence>
<evidence type="ECO:0000256" key="3">
    <source>
        <dbReference type="ARBA" id="ARBA00022741"/>
    </source>
</evidence>
<feature type="domain" description="ABC transmembrane type-1" evidence="9">
    <location>
        <begin position="188"/>
        <end position="467"/>
    </location>
</feature>
<evidence type="ECO:0000313" key="11">
    <source>
        <dbReference type="Proteomes" id="UP000630923"/>
    </source>
</evidence>
<dbReference type="AlphaFoldDB" id="A0A919AN28"/>
<dbReference type="PANTHER" id="PTHR24221">
    <property type="entry name" value="ATP-BINDING CASSETTE SUB-FAMILY B"/>
    <property type="match status" value="1"/>
</dbReference>
<feature type="transmembrane region" description="Helical" evidence="7">
    <location>
        <begin position="295"/>
        <end position="319"/>
    </location>
</feature>
<reference evidence="10" key="2">
    <citation type="submission" date="2020-09" db="EMBL/GenBank/DDBJ databases">
        <authorList>
            <person name="Sun Q."/>
            <person name="Kim S."/>
        </authorList>
    </citation>
    <scope>NUCLEOTIDE SEQUENCE</scope>
    <source>
        <strain evidence="10">KCTC 42590</strain>
    </source>
</reference>
<reference evidence="10" key="1">
    <citation type="journal article" date="2014" name="Int. J. Syst. Evol. Microbiol.">
        <title>Complete genome sequence of Corynebacterium casei LMG S-19264T (=DSM 44701T), isolated from a smear-ripened cheese.</title>
        <authorList>
            <consortium name="US DOE Joint Genome Institute (JGI-PGF)"/>
            <person name="Walter F."/>
            <person name="Albersmeier A."/>
            <person name="Kalinowski J."/>
            <person name="Ruckert C."/>
        </authorList>
    </citation>
    <scope>NUCLEOTIDE SEQUENCE</scope>
    <source>
        <strain evidence="10">KCTC 42590</strain>
    </source>
</reference>
<evidence type="ECO:0000256" key="7">
    <source>
        <dbReference type="SAM" id="Phobius"/>
    </source>
</evidence>
<evidence type="ECO:0000313" key="10">
    <source>
        <dbReference type="EMBL" id="GHF14985.1"/>
    </source>
</evidence>
<feature type="transmembrane region" description="Helical" evidence="7">
    <location>
        <begin position="188"/>
        <end position="209"/>
    </location>
</feature>
<dbReference type="Pfam" id="PF00664">
    <property type="entry name" value="ABC_membrane"/>
    <property type="match status" value="1"/>
</dbReference>
<dbReference type="GO" id="GO:0140359">
    <property type="term" value="F:ABC-type transporter activity"/>
    <property type="evidence" value="ECO:0007669"/>
    <property type="project" value="InterPro"/>
</dbReference>
<proteinExistence type="predicted"/>
<organism evidence="10 11">
    <name type="scientific">Kordiimonas sediminis</name>
    <dbReference type="NCBI Taxonomy" id="1735581"/>
    <lineage>
        <taxon>Bacteria</taxon>
        <taxon>Pseudomonadati</taxon>
        <taxon>Pseudomonadota</taxon>
        <taxon>Alphaproteobacteria</taxon>
        <taxon>Kordiimonadales</taxon>
        <taxon>Kordiimonadaceae</taxon>
        <taxon>Kordiimonas</taxon>
    </lineage>
</organism>
<feature type="transmembrane region" description="Helical" evidence="7">
    <location>
        <begin position="406"/>
        <end position="430"/>
    </location>
</feature>
<dbReference type="GO" id="GO:0005886">
    <property type="term" value="C:plasma membrane"/>
    <property type="evidence" value="ECO:0007669"/>
    <property type="project" value="UniProtKB-SubCell"/>
</dbReference>
<dbReference type="InterPro" id="IPR003439">
    <property type="entry name" value="ABC_transporter-like_ATP-bd"/>
</dbReference>
<comment type="subcellular location">
    <subcellularLocation>
        <location evidence="1">Cell membrane</location>
        <topology evidence="1">Multi-pass membrane protein</topology>
    </subcellularLocation>
</comment>
<dbReference type="Proteomes" id="UP000630923">
    <property type="component" value="Unassembled WGS sequence"/>
</dbReference>